<name>H2XW00_CIOIN</name>
<sequence length="66" mass="7333">MALFVLEADSCKVVDKITNVNYFINVAGSHGCWVSLKGATNHERLKNTGVKTLILNHSPIKIRHTK</sequence>
<proteinExistence type="predicted"/>
<evidence type="ECO:0000313" key="2">
    <source>
        <dbReference type="Proteomes" id="UP000008144"/>
    </source>
</evidence>
<reference evidence="2" key="1">
    <citation type="journal article" date="2002" name="Science">
        <title>The draft genome of Ciona intestinalis: insights into chordate and vertebrate origins.</title>
        <authorList>
            <person name="Dehal P."/>
            <person name="Satou Y."/>
            <person name="Campbell R.K."/>
            <person name="Chapman J."/>
            <person name="Degnan B."/>
            <person name="De Tomaso A."/>
            <person name="Davidson B."/>
            <person name="Di Gregorio A."/>
            <person name="Gelpke M."/>
            <person name="Goodstein D.M."/>
            <person name="Harafuji N."/>
            <person name="Hastings K.E."/>
            <person name="Ho I."/>
            <person name="Hotta K."/>
            <person name="Huang W."/>
            <person name="Kawashima T."/>
            <person name="Lemaire P."/>
            <person name="Martinez D."/>
            <person name="Meinertzhagen I.A."/>
            <person name="Necula S."/>
            <person name="Nonaka M."/>
            <person name="Putnam N."/>
            <person name="Rash S."/>
            <person name="Saiga H."/>
            <person name="Satake M."/>
            <person name="Terry A."/>
            <person name="Yamada L."/>
            <person name="Wang H.G."/>
            <person name="Awazu S."/>
            <person name="Azumi K."/>
            <person name="Boore J."/>
            <person name="Branno M."/>
            <person name="Chin-Bow S."/>
            <person name="DeSantis R."/>
            <person name="Doyle S."/>
            <person name="Francino P."/>
            <person name="Keys D.N."/>
            <person name="Haga S."/>
            <person name="Hayashi H."/>
            <person name="Hino K."/>
            <person name="Imai K.S."/>
            <person name="Inaba K."/>
            <person name="Kano S."/>
            <person name="Kobayashi K."/>
            <person name="Kobayashi M."/>
            <person name="Lee B.I."/>
            <person name="Makabe K.W."/>
            <person name="Manohar C."/>
            <person name="Matassi G."/>
            <person name="Medina M."/>
            <person name="Mochizuki Y."/>
            <person name="Mount S."/>
            <person name="Morishita T."/>
            <person name="Miura S."/>
            <person name="Nakayama A."/>
            <person name="Nishizaka S."/>
            <person name="Nomoto H."/>
            <person name="Ohta F."/>
            <person name="Oishi K."/>
            <person name="Rigoutsos I."/>
            <person name="Sano M."/>
            <person name="Sasaki A."/>
            <person name="Sasakura Y."/>
            <person name="Shoguchi E."/>
            <person name="Shin-i T."/>
            <person name="Spagnuolo A."/>
            <person name="Stainier D."/>
            <person name="Suzuki M.M."/>
            <person name="Tassy O."/>
            <person name="Takatori N."/>
            <person name="Tokuoka M."/>
            <person name="Yagi K."/>
            <person name="Yoshizaki F."/>
            <person name="Wada S."/>
            <person name="Zhang C."/>
            <person name="Hyatt P.D."/>
            <person name="Larimer F."/>
            <person name="Detter C."/>
            <person name="Doggett N."/>
            <person name="Glavina T."/>
            <person name="Hawkins T."/>
            <person name="Richardson P."/>
            <person name="Lucas S."/>
            <person name="Kohara Y."/>
            <person name="Levine M."/>
            <person name="Satoh N."/>
            <person name="Rokhsar D.S."/>
        </authorList>
    </citation>
    <scope>NUCLEOTIDE SEQUENCE [LARGE SCALE GENOMIC DNA]</scope>
</reference>
<dbReference type="Proteomes" id="UP000008144">
    <property type="component" value="Unassembled WGS sequence"/>
</dbReference>
<keyword evidence="2" id="KW-1185">Reference proteome</keyword>
<reference evidence="1" key="2">
    <citation type="submission" date="2025-08" db="UniProtKB">
        <authorList>
            <consortium name="Ensembl"/>
        </authorList>
    </citation>
    <scope>IDENTIFICATION</scope>
</reference>
<dbReference type="HOGENOM" id="CLU_2830477_0_0_1"/>
<protein>
    <submittedName>
        <fullName evidence="1">Uncharacterized protein</fullName>
    </submittedName>
</protein>
<reference evidence="1" key="3">
    <citation type="submission" date="2025-09" db="UniProtKB">
        <authorList>
            <consortium name="Ensembl"/>
        </authorList>
    </citation>
    <scope>IDENTIFICATION</scope>
</reference>
<dbReference type="AlphaFoldDB" id="H2XW00"/>
<evidence type="ECO:0000313" key="1">
    <source>
        <dbReference type="Ensembl" id="ENSCINP00000033834.1"/>
    </source>
</evidence>
<dbReference type="InParanoid" id="H2XW00"/>
<organism evidence="1 2">
    <name type="scientific">Ciona intestinalis</name>
    <name type="common">Transparent sea squirt</name>
    <name type="synonym">Ascidia intestinalis</name>
    <dbReference type="NCBI Taxonomy" id="7719"/>
    <lineage>
        <taxon>Eukaryota</taxon>
        <taxon>Metazoa</taxon>
        <taxon>Chordata</taxon>
        <taxon>Tunicata</taxon>
        <taxon>Ascidiacea</taxon>
        <taxon>Phlebobranchia</taxon>
        <taxon>Cionidae</taxon>
        <taxon>Ciona</taxon>
    </lineage>
</organism>
<dbReference type="Ensembl" id="ENSCINT00000033283.1">
    <property type="protein sequence ID" value="ENSCINP00000033834.1"/>
    <property type="gene ID" value="ENSCING00000023577.1"/>
</dbReference>
<accession>H2XW00</accession>